<proteinExistence type="predicted"/>
<feature type="signal peptide" evidence="1">
    <location>
        <begin position="1"/>
        <end position="33"/>
    </location>
</feature>
<protein>
    <recommendedName>
        <fullName evidence="4">DUF5666 domain-containing protein</fullName>
    </recommendedName>
</protein>
<evidence type="ECO:0000256" key="1">
    <source>
        <dbReference type="SAM" id="SignalP"/>
    </source>
</evidence>
<evidence type="ECO:0000313" key="2">
    <source>
        <dbReference type="EMBL" id="SFF47257.1"/>
    </source>
</evidence>
<dbReference type="OrthoDB" id="5190959at2"/>
<dbReference type="PROSITE" id="PS51257">
    <property type="entry name" value="PROKAR_LIPOPROTEIN"/>
    <property type="match status" value="1"/>
</dbReference>
<name>A0A1I2J1X7_9ACTN</name>
<dbReference type="EMBL" id="FOND01000014">
    <property type="protein sequence ID" value="SFF47257.1"/>
    <property type="molecule type" value="Genomic_DNA"/>
</dbReference>
<sequence>MSTAVRTTRSTSRRAGRAVTALAAAVLGMGGLAACSDDSAGPEAGGVSAEDLQRFEDELAGLEERVGTIETEMGVDGGGLGAEDTAFWDDTQSYVGQEVTVSGEVSEMVTTTDVGSAFRIAGESGDPIAVVNASAPAEMDANDVVQVSGTVVQVQRDTFEEDFGVAADELFEDADAWFEAEEGSLAISADRIEVLQAQGQND</sequence>
<feature type="chain" id="PRO_5039515310" description="DUF5666 domain-containing protein" evidence="1">
    <location>
        <begin position="34"/>
        <end position="202"/>
    </location>
</feature>
<keyword evidence="1" id="KW-0732">Signal</keyword>
<dbReference type="RefSeq" id="WP_092201496.1">
    <property type="nucleotide sequence ID" value="NZ_FOND01000014.1"/>
</dbReference>
<evidence type="ECO:0008006" key="4">
    <source>
        <dbReference type="Google" id="ProtNLM"/>
    </source>
</evidence>
<accession>A0A1I2J1X7</accession>
<evidence type="ECO:0000313" key="3">
    <source>
        <dbReference type="Proteomes" id="UP000198589"/>
    </source>
</evidence>
<dbReference type="STRING" id="1798228.SAMN05216574_114120"/>
<keyword evidence="3" id="KW-1185">Reference proteome</keyword>
<dbReference type="AlphaFoldDB" id="A0A1I2J1X7"/>
<gene>
    <name evidence="2" type="ORF">SAMN05216574_114120</name>
</gene>
<dbReference type="Proteomes" id="UP000198589">
    <property type="component" value="Unassembled WGS sequence"/>
</dbReference>
<organism evidence="2 3">
    <name type="scientific">Blastococcus tunisiensis</name>
    <dbReference type="NCBI Taxonomy" id="1798228"/>
    <lineage>
        <taxon>Bacteria</taxon>
        <taxon>Bacillati</taxon>
        <taxon>Actinomycetota</taxon>
        <taxon>Actinomycetes</taxon>
        <taxon>Geodermatophilales</taxon>
        <taxon>Geodermatophilaceae</taxon>
        <taxon>Blastococcus</taxon>
    </lineage>
</organism>
<reference evidence="3" key="1">
    <citation type="submission" date="2016-10" db="EMBL/GenBank/DDBJ databases">
        <authorList>
            <person name="Varghese N."/>
            <person name="Submissions S."/>
        </authorList>
    </citation>
    <scope>NUCLEOTIDE SEQUENCE [LARGE SCALE GENOMIC DNA]</scope>
    <source>
        <strain evidence="3">DSM 46838</strain>
    </source>
</reference>